<protein>
    <recommendedName>
        <fullName evidence="5">Lipoprotein</fullName>
    </recommendedName>
</protein>
<organism evidence="3 4">
    <name type="scientific">Candidatus Lachnoclostridium stercorigallinarum</name>
    <dbReference type="NCBI Taxonomy" id="2838634"/>
    <lineage>
        <taxon>Bacteria</taxon>
        <taxon>Bacillati</taxon>
        <taxon>Bacillota</taxon>
        <taxon>Clostridia</taxon>
        <taxon>Lachnospirales</taxon>
        <taxon>Lachnospiraceae</taxon>
    </lineage>
</organism>
<accession>A0A9D2GIE5</accession>
<evidence type="ECO:0000256" key="2">
    <source>
        <dbReference type="SAM" id="SignalP"/>
    </source>
</evidence>
<dbReference type="EMBL" id="DXBC01000172">
    <property type="protein sequence ID" value="HIZ80264.1"/>
    <property type="molecule type" value="Genomic_DNA"/>
</dbReference>
<keyword evidence="2" id="KW-0732">Signal</keyword>
<comment type="caution">
    <text evidence="3">The sequence shown here is derived from an EMBL/GenBank/DDBJ whole genome shotgun (WGS) entry which is preliminary data.</text>
</comment>
<evidence type="ECO:0000256" key="1">
    <source>
        <dbReference type="SAM" id="MobiDB-lite"/>
    </source>
</evidence>
<feature type="chain" id="PRO_5038899000" description="Lipoprotein" evidence="2">
    <location>
        <begin position="26"/>
        <end position="92"/>
    </location>
</feature>
<reference evidence="3" key="1">
    <citation type="journal article" date="2021" name="PeerJ">
        <title>Extensive microbial diversity within the chicken gut microbiome revealed by metagenomics and culture.</title>
        <authorList>
            <person name="Gilroy R."/>
            <person name="Ravi A."/>
            <person name="Getino M."/>
            <person name="Pursley I."/>
            <person name="Horton D.L."/>
            <person name="Alikhan N.F."/>
            <person name="Baker D."/>
            <person name="Gharbi K."/>
            <person name="Hall N."/>
            <person name="Watson M."/>
            <person name="Adriaenssens E.M."/>
            <person name="Foster-Nyarko E."/>
            <person name="Jarju S."/>
            <person name="Secka A."/>
            <person name="Antonio M."/>
            <person name="Oren A."/>
            <person name="Chaudhuri R.R."/>
            <person name="La Ragione R."/>
            <person name="Hildebrand F."/>
            <person name="Pallen M.J."/>
        </authorList>
    </citation>
    <scope>NUCLEOTIDE SEQUENCE</scope>
    <source>
        <strain evidence="3">ChiBcec1-1093</strain>
    </source>
</reference>
<evidence type="ECO:0000313" key="4">
    <source>
        <dbReference type="Proteomes" id="UP000824101"/>
    </source>
</evidence>
<dbReference type="AlphaFoldDB" id="A0A9D2GIE5"/>
<evidence type="ECO:0008006" key="5">
    <source>
        <dbReference type="Google" id="ProtNLM"/>
    </source>
</evidence>
<dbReference type="Proteomes" id="UP000824101">
    <property type="component" value="Unassembled WGS sequence"/>
</dbReference>
<feature type="region of interest" description="Disordered" evidence="1">
    <location>
        <begin position="73"/>
        <end position="92"/>
    </location>
</feature>
<feature type="region of interest" description="Disordered" evidence="1">
    <location>
        <begin position="27"/>
        <end position="64"/>
    </location>
</feature>
<reference evidence="3" key="2">
    <citation type="submission" date="2021-04" db="EMBL/GenBank/DDBJ databases">
        <authorList>
            <person name="Gilroy R."/>
        </authorList>
    </citation>
    <scope>NUCLEOTIDE SEQUENCE</scope>
    <source>
        <strain evidence="3">ChiBcec1-1093</strain>
    </source>
</reference>
<gene>
    <name evidence="3" type="ORF">IAA17_10800</name>
</gene>
<feature type="signal peptide" evidence="2">
    <location>
        <begin position="1"/>
        <end position="25"/>
    </location>
</feature>
<proteinExistence type="predicted"/>
<sequence>MMKKIKKYALSVLLAFAVCVMTACGGSDHNATSSESTAQTTVGGETGTDRTDGTHQTESTGVIDGMIDDVESGVDSAVDGITGQTEDGRQQK</sequence>
<evidence type="ECO:0000313" key="3">
    <source>
        <dbReference type="EMBL" id="HIZ80264.1"/>
    </source>
</evidence>
<name>A0A9D2GIE5_9FIRM</name>
<dbReference type="PROSITE" id="PS51257">
    <property type="entry name" value="PROKAR_LIPOPROTEIN"/>
    <property type="match status" value="1"/>
</dbReference>
<feature type="compositionally biased region" description="Polar residues" evidence="1">
    <location>
        <begin position="29"/>
        <end position="39"/>
    </location>
</feature>